<dbReference type="CDD" id="cd00056">
    <property type="entry name" value="ENDO3c"/>
    <property type="match status" value="1"/>
</dbReference>
<feature type="region of interest" description="Disordered" evidence="3">
    <location>
        <begin position="17"/>
        <end position="73"/>
    </location>
</feature>
<feature type="domain" description="HhH-GPD" evidence="4">
    <location>
        <begin position="211"/>
        <end position="370"/>
    </location>
</feature>
<keyword evidence="1" id="KW-0227">DNA damage</keyword>
<evidence type="ECO:0000313" key="5">
    <source>
        <dbReference type="EMBL" id="KAL2041037.1"/>
    </source>
</evidence>
<proteinExistence type="predicted"/>
<feature type="compositionally biased region" description="Polar residues" evidence="3">
    <location>
        <begin position="21"/>
        <end position="53"/>
    </location>
</feature>
<keyword evidence="6" id="KW-1185">Reference proteome</keyword>
<accession>A0ABR4A545</accession>
<dbReference type="InterPro" id="IPR003265">
    <property type="entry name" value="HhH-GPD_domain"/>
</dbReference>
<dbReference type="Gene3D" id="1.10.1670.40">
    <property type="match status" value="1"/>
</dbReference>
<protein>
    <recommendedName>
        <fullName evidence="4">HhH-GPD domain-containing protein</fullName>
    </recommendedName>
</protein>
<gene>
    <name evidence="5" type="ORF">N7G274_005981</name>
</gene>
<organism evidence="5 6">
    <name type="scientific">Stereocaulon virgatum</name>
    <dbReference type="NCBI Taxonomy" id="373712"/>
    <lineage>
        <taxon>Eukaryota</taxon>
        <taxon>Fungi</taxon>
        <taxon>Dikarya</taxon>
        <taxon>Ascomycota</taxon>
        <taxon>Pezizomycotina</taxon>
        <taxon>Lecanoromycetes</taxon>
        <taxon>OSLEUM clade</taxon>
        <taxon>Lecanoromycetidae</taxon>
        <taxon>Lecanorales</taxon>
        <taxon>Lecanorineae</taxon>
        <taxon>Stereocaulaceae</taxon>
        <taxon>Stereocaulon</taxon>
    </lineage>
</organism>
<evidence type="ECO:0000313" key="6">
    <source>
        <dbReference type="Proteomes" id="UP001590950"/>
    </source>
</evidence>
<keyword evidence="2" id="KW-0234">DNA repair</keyword>
<dbReference type="PANTHER" id="PTHR43003">
    <property type="entry name" value="DNA-3-METHYLADENINE GLYCOSYLASE"/>
    <property type="match status" value="1"/>
</dbReference>
<comment type="caution">
    <text evidence="5">The sequence shown here is derived from an EMBL/GenBank/DDBJ whole genome shotgun (WGS) entry which is preliminary data.</text>
</comment>
<evidence type="ECO:0000256" key="2">
    <source>
        <dbReference type="ARBA" id="ARBA00023204"/>
    </source>
</evidence>
<evidence type="ECO:0000256" key="1">
    <source>
        <dbReference type="ARBA" id="ARBA00022763"/>
    </source>
</evidence>
<dbReference type="InterPro" id="IPR051912">
    <property type="entry name" value="Alkylbase_DNA_Glycosylase/TA"/>
</dbReference>
<name>A0ABR4A545_9LECA</name>
<dbReference type="PANTHER" id="PTHR43003:SF5">
    <property type="entry name" value="DNA-3-METHYLADENINE GLYCOSYLASE"/>
    <property type="match status" value="1"/>
</dbReference>
<evidence type="ECO:0000256" key="3">
    <source>
        <dbReference type="SAM" id="MobiDB-lite"/>
    </source>
</evidence>
<reference evidence="5 6" key="1">
    <citation type="submission" date="2024-09" db="EMBL/GenBank/DDBJ databases">
        <title>Rethinking Asexuality: The Enigmatic Case of Functional Sexual Genes in Lepraria (Stereocaulaceae).</title>
        <authorList>
            <person name="Doellman M."/>
            <person name="Sun Y."/>
            <person name="Barcenas-Pena A."/>
            <person name="Lumbsch H.T."/>
            <person name="Grewe F."/>
        </authorList>
    </citation>
    <scope>NUCLEOTIDE SEQUENCE [LARGE SCALE GENOMIC DNA]</scope>
    <source>
        <strain evidence="5 6">Mercado 3170</strain>
    </source>
</reference>
<dbReference type="SMART" id="SM00478">
    <property type="entry name" value="ENDO3c"/>
    <property type="match status" value="1"/>
</dbReference>
<evidence type="ECO:0000259" key="4">
    <source>
        <dbReference type="SMART" id="SM00478"/>
    </source>
</evidence>
<dbReference type="Gene3D" id="1.10.340.30">
    <property type="entry name" value="Hypothetical protein, domain 2"/>
    <property type="match status" value="1"/>
</dbReference>
<dbReference type="InterPro" id="IPR011257">
    <property type="entry name" value="DNA_glycosylase"/>
</dbReference>
<dbReference type="Proteomes" id="UP001590950">
    <property type="component" value="Unassembled WGS sequence"/>
</dbReference>
<dbReference type="Pfam" id="PF00730">
    <property type="entry name" value="HhH-GPD"/>
    <property type="match status" value="1"/>
</dbReference>
<dbReference type="SUPFAM" id="SSF48150">
    <property type="entry name" value="DNA-glycosylase"/>
    <property type="match status" value="1"/>
</dbReference>
<dbReference type="EMBL" id="JBEFKJ010000018">
    <property type="protein sequence ID" value="KAL2041037.1"/>
    <property type="molecule type" value="Genomic_DNA"/>
</dbReference>
<sequence length="382" mass="41674">MLGFWSRHRRLCIMSSKRTLRSSTGTATKITATPPTQVQPTNIQPRKQPSQSARVKAERKGTSPLGQTTTPPLKRARLDPLVELQASSSTVIEDSITPSKNHINGFTDTTNIPTSFDRPAEPHETNAPLITSRGSRLLAFSKDSGNASPPKTGIPPVTTTTGHILKQACAHLVQQEPRLQPLIEKHYCRVFGPEGLAEECDPFKSLCSGIMAQQVSGAAASSIKRKFIALFYPSEQVQSSQDQAFPTPSQVASCTVPFLRQAGLSERKAEYIKGLAERFASGDLSATMLISASDEEVLEKLTAVRGLGRWSVEMFACFGLKRTDILSTGDLGVQRGMAAFMGKDVKKLKAKGGGKWKYMSEQDMLKHSEKFAPYRLALPTPN</sequence>